<dbReference type="SUPFAM" id="SSF81301">
    <property type="entry name" value="Nucleotidyltransferase"/>
    <property type="match status" value="1"/>
</dbReference>
<reference evidence="1 2" key="1">
    <citation type="submission" date="2014-06" db="EMBL/GenBank/DDBJ databases">
        <authorList>
            <person name="Swart Estienne"/>
        </authorList>
    </citation>
    <scope>NUCLEOTIDE SEQUENCE [LARGE SCALE GENOMIC DNA]</scope>
    <source>
        <strain evidence="1 2">130c</strain>
    </source>
</reference>
<sequence>MPNSDIDLQVYQPEISEKTMITKISYAIVRNKMCRSMKVLKNAKIPIIEINTLGPIDNGFYCQKLKRIFCQGYDERTRQKLSVENPQDSEVYIGCSAFNIKKGLESILACQ</sequence>
<proteinExistence type="predicted"/>
<evidence type="ECO:0000313" key="1">
    <source>
        <dbReference type="EMBL" id="CDW74368.1"/>
    </source>
</evidence>
<dbReference type="Proteomes" id="UP000039865">
    <property type="component" value="Unassembled WGS sequence"/>
</dbReference>
<dbReference type="InParanoid" id="A0A077ZYX8"/>
<dbReference type="InterPro" id="IPR043519">
    <property type="entry name" value="NT_sf"/>
</dbReference>
<dbReference type="AlphaFoldDB" id="A0A077ZYX8"/>
<gene>
    <name evidence="1" type="primary">Contig11656.g12474</name>
    <name evidence="1" type="ORF">STYLEM_3347</name>
</gene>
<protein>
    <submittedName>
        <fullName evidence="1">Uncharacterized protein</fullName>
    </submittedName>
</protein>
<dbReference type="EMBL" id="CCKQ01003244">
    <property type="protein sequence ID" value="CDW74368.1"/>
    <property type="molecule type" value="Genomic_DNA"/>
</dbReference>
<keyword evidence="2" id="KW-1185">Reference proteome</keyword>
<accession>A0A077ZYX8</accession>
<organism evidence="1 2">
    <name type="scientific">Stylonychia lemnae</name>
    <name type="common">Ciliate</name>
    <dbReference type="NCBI Taxonomy" id="5949"/>
    <lineage>
        <taxon>Eukaryota</taxon>
        <taxon>Sar</taxon>
        <taxon>Alveolata</taxon>
        <taxon>Ciliophora</taxon>
        <taxon>Intramacronucleata</taxon>
        <taxon>Spirotrichea</taxon>
        <taxon>Stichotrichia</taxon>
        <taxon>Sporadotrichida</taxon>
        <taxon>Oxytrichidae</taxon>
        <taxon>Stylonychinae</taxon>
        <taxon>Stylonychia</taxon>
    </lineage>
</organism>
<evidence type="ECO:0000313" key="2">
    <source>
        <dbReference type="Proteomes" id="UP000039865"/>
    </source>
</evidence>
<dbReference type="Gene3D" id="3.30.460.10">
    <property type="entry name" value="Beta Polymerase, domain 2"/>
    <property type="match status" value="1"/>
</dbReference>
<name>A0A077ZYX8_STYLE</name>
<dbReference type="OrthoDB" id="273917at2759"/>